<feature type="compositionally biased region" description="Basic and acidic residues" evidence="1">
    <location>
        <begin position="324"/>
        <end position="341"/>
    </location>
</feature>
<feature type="region of interest" description="Disordered" evidence="1">
    <location>
        <begin position="692"/>
        <end position="711"/>
    </location>
</feature>
<feature type="compositionally biased region" description="Basic and acidic residues" evidence="1">
    <location>
        <begin position="50"/>
        <end position="59"/>
    </location>
</feature>
<feature type="region of interest" description="Disordered" evidence="1">
    <location>
        <begin position="560"/>
        <end position="666"/>
    </location>
</feature>
<feature type="compositionally biased region" description="Acidic residues" evidence="1">
    <location>
        <begin position="577"/>
        <end position="644"/>
    </location>
</feature>
<evidence type="ECO:0000313" key="2">
    <source>
        <dbReference type="EMBL" id="KDP21791.1"/>
    </source>
</evidence>
<name>A0A067JD74_JATCU</name>
<proteinExistence type="predicted"/>
<feature type="region of interest" description="Disordered" evidence="1">
    <location>
        <begin position="818"/>
        <end position="856"/>
    </location>
</feature>
<dbReference type="EMBL" id="KK915560">
    <property type="protein sequence ID" value="KDP21791.1"/>
    <property type="molecule type" value="Genomic_DNA"/>
</dbReference>
<feature type="compositionally biased region" description="Basic and acidic residues" evidence="1">
    <location>
        <begin position="359"/>
        <end position="376"/>
    </location>
</feature>
<feature type="region of interest" description="Disordered" evidence="1">
    <location>
        <begin position="324"/>
        <end position="405"/>
    </location>
</feature>
<organism evidence="2 3">
    <name type="scientific">Jatropha curcas</name>
    <name type="common">Barbados nut</name>
    <dbReference type="NCBI Taxonomy" id="180498"/>
    <lineage>
        <taxon>Eukaryota</taxon>
        <taxon>Viridiplantae</taxon>
        <taxon>Streptophyta</taxon>
        <taxon>Embryophyta</taxon>
        <taxon>Tracheophyta</taxon>
        <taxon>Spermatophyta</taxon>
        <taxon>Magnoliopsida</taxon>
        <taxon>eudicotyledons</taxon>
        <taxon>Gunneridae</taxon>
        <taxon>Pentapetalae</taxon>
        <taxon>rosids</taxon>
        <taxon>fabids</taxon>
        <taxon>Malpighiales</taxon>
        <taxon>Euphorbiaceae</taxon>
        <taxon>Crotonoideae</taxon>
        <taxon>Jatropheae</taxon>
        <taxon>Jatropha</taxon>
    </lineage>
</organism>
<feature type="compositionally biased region" description="Acidic residues" evidence="1">
    <location>
        <begin position="472"/>
        <end position="481"/>
    </location>
</feature>
<feature type="region of interest" description="Disordered" evidence="1">
    <location>
        <begin position="284"/>
        <end position="310"/>
    </location>
</feature>
<feature type="region of interest" description="Disordered" evidence="1">
    <location>
        <begin position="468"/>
        <end position="490"/>
    </location>
</feature>
<feature type="region of interest" description="Disordered" evidence="1">
    <location>
        <begin position="48"/>
        <end position="170"/>
    </location>
</feature>
<dbReference type="OrthoDB" id="1916794at2759"/>
<dbReference type="PANTHER" id="PTHR33621:SF2">
    <property type="entry name" value="RIBOSOMAL L1 DOMAIN-CONTAINING PROTEIN"/>
    <property type="match status" value="1"/>
</dbReference>
<dbReference type="Proteomes" id="UP000027138">
    <property type="component" value="Unassembled WGS sequence"/>
</dbReference>
<feature type="compositionally biased region" description="Basic and acidic residues" evidence="1">
    <location>
        <begin position="767"/>
        <end position="788"/>
    </location>
</feature>
<dbReference type="AlphaFoldDB" id="A0A067JD74"/>
<gene>
    <name evidence="2" type="ORF">JCGZ_00578</name>
</gene>
<evidence type="ECO:0000256" key="1">
    <source>
        <dbReference type="SAM" id="MobiDB-lite"/>
    </source>
</evidence>
<keyword evidence="3" id="KW-1185">Reference proteome</keyword>
<accession>A0A067JD74</accession>
<evidence type="ECO:0000313" key="3">
    <source>
        <dbReference type="Proteomes" id="UP000027138"/>
    </source>
</evidence>
<sequence length="856" mass="95231">MDFHSLARKELQALCKKNKIPANMTNVAMADALKALEKVEGLDELINDATRSDPHESPEKTTNAEPRTAGRTSTRRKPIKVEPESSQPLTRTRRATRITVAEGAEQENKNVNLPETPAMPASRRRAPAASARQKIDSQLMESVEDEKSEVIETPALKSSRRKAPAVSTKKKIEPLKSELSVQRVYGTRQSVRLLEKTMAGLSLKETRRVEAVKIEGLGEETEEIEQEKNVPGGDSEVISCQDINETLGESELKHEVQEDKSNGHEVNESESEVLTCQDINETLDQSELKHEVQEDNMSNGHEVNESESEVLTCQDINEILGESELKHQVQEDNKSNGREVNELESDVLSCQYLDESQENENKKKDEVQEDNKTNDHEMEDDSGVLVQNFDQPFGTESEMKDELHEDRKSVDCEGDSDVLFQDKDPLLKNGSETKIEFQEDENRNDHELVVCSAKLEMASEPCTDLDNYLNANDEDDNDSSDELFSSKDESSEKIIDVNHESINENGLVAVIGHYEMLNASVKPETEGELNENQDSLIVEASDNNSACLMETEDTSVEVMNSLTPKIPEVVDKGSEMDSMEDDRDDDLLSNADTEEDSDVNDIEEESSDGSEPDEASSSDGSELDESSDELDETSDDSESDEVSDDSFTSEVQQNKSTEEVQKAPLTLEADCEMSQSGNEKCKKADVVNGNVVEAEESDPVETPKSAKSSPFCPLVSDTEKQICDKVTVGMVSSPFAANTIQGQFPRPTESTPRKSSTKKLTTNQKIIHPDIINKENIDSSGRKVEPKKDKMKKKKEAADELREKSLRELSKMLKETLEITSKKNNESKNVSKVGNRPALQKLPENCTARAEAENEN</sequence>
<feature type="region of interest" description="Disordered" evidence="1">
    <location>
        <begin position="739"/>
        <end position="803"/>
    </location>
</feature>
<dbReference type="PANTHER" id="PTHR33621">
    <property type="entry name" value="ASPARTIC/GLUTAMIC ACID-RICH PROTEIN"/>
    <property type="match status" value="1"/>
</dbReference>
<reference evidence="2 3" key="1">
    <citation type="journal article" date="2014" name="PLoS ONE">
        <title>Global Analysis of Gene Expression Profiles in Physic Nut (Jatropha curcas L.) Seedlings Exposed to Salt Stress.</title>
        <authorList>
            <person name="Zhang L."/>
            <person name="Zhang C."/>
            <person name="Wu P."/>
            <person name="Chen Y."/>
            <person name="Li M."/>
            <person name="Jiang H."/>
            <person name="Wu G."/>
        </authorList>
    </citation>
    <scope>NUCLEOTIDE SEQUENCE [LARGE SCALE GENOMIC DNA]</scope>
    <source>
        <strain evidence="3">cv. GZQX0401</strain>
        <tissue evidence="2">Young leaves</tissue>
    </source>
</reference>
<protein>
    <submittedName>
        <fullName evidence="2">Uncharacterized protein</fullName>
    </submittedName>
</protein>
<feature type="compositionally biased region" description="Polar residues" evidence="1">
    <location>
        <begin position="739"/>
        <end position="765"/>
    </location>
</feature>